<dbReference type="Gene3D" id="1.10.10.60">
    <property type="entry name" value="Homeodomain-like"/>
    <property type="match status" value="1"/>
</dbReference>
<name>A0A918DS71_9ACTN</name>
<dbReference type="SUPFAM" id="SSF48498">
    <property type="entry name" value="Tetracyclin repressor-like, C-terminal domain"/>
    <property type="match status" value="1"/>
</dbReference>
<organism evidence="7 8">
    <name type="scientific">Wenjunlia tyrosinilytica</name>
    <dbReference type="NCBI Taxonomy" id="1544741"/>
    <lineage>
        <taxon>Bacteria</taxon>
        <taxon>Bacillati</taxon>
        <taxon>Actinomycetota</taxon>
        <taxon>Actinomycetes</taxon>
        <taxon>Kitasatosporales</taxon>
        <taxon>Streptomycetaceae</taxon>
        <taxon>Wenjunlia</taxon>
    </lineage>
</organism>
<dbReference type="PANTHER" id="PTHR30055:SF148">
    <property type="entry name" value="TETR-FAMILY TRANSCRIPTIONAL REGULATOR"/>
    <property type="match status" value="1"/>
</dbReference>
<dbReference type="InterPro" id="IPR011075">
    <property type="entry name" value="TetR_C"/>
</dbReference>
<feature type="DNA-binding region" description="H-T-H motif" evidence="4">
    <location>
        <begin position="59"/>
        <end position="78"/>
    </location>
</feature>
<dbReference type="InterPro" id="IPR001647">
    <property type="entry name" value="HTH_TetR"/>
</dbReference>
<dbReference type="EMBL" id="BMMS01000001">
    <property type="protein sequence ID" value="GGO79994.1"/>
    <property type="molecule type" value="Genomic_DNA"/>
</dbReference>
<protein>
    <submittedName>
        <fullName evidence="7">TetR family transcriptional regulator</fullName>
    </submittedName>
</protein>
<dbReference type="Pfam" id="PF16859">
    <property type="entry name" value="TetR_C_11"/>
    <property type="match status" value="1"/>
</dbReference>
<dbReference type="Proteomes" id="UP000641932">
    <property type="component" value="Unassembled WGS sequence"/>
</dbReference>
<keyword evidence="3" id="KW-0804">Transcription</keyword>
<keyword evidence="2 4" id="KW-0238">DNA-binding</keyword>
<dbReference type="InterPro" id="IPR050109">
    <property type="entry name" value="HTH-type_TetR-like_transc_reg"/>
</dbReference>
<evidence type="ECO:0000256" key="2">
    <source>
        <dbReference type="ARBA" id="ARBA00023125"/>
    </source>
</evidence>
<comment type="caution">
    <text evidence="7">The sequence shown here is derived from an EMBL/GenBank/DDBJ whole genome shotgun (WGS) entry which is preliminary data.</text>
</comment>
<feature type="region of interest" description="Disordered" evidence="5">
    <location>
        <begin position="1"/>
        <end position="34"/>
    </location>
</feature>
<dbReference type="PANTHER" id="PTHR30055">
    <property type="entry name" value="HTH-TYPE TRANSCRIPTIONAL REGULATOR RUTR"/>
    <property type="match status" value="1"/>
</dbReference>
<dbReference type="PROSITE" id="PS50977">
    <property type="entry name" value="HTH_TETR_2"/>
    <property type="match status" value="1"/>
</dbReference>
<keyword evidence="8" id="KW-1185">Reference proteome</keyword>
<evidence type="ECO:0000313" key="8">
    <source>
        <dbReference type="Proteomes" id="UP000641932"/>
    </source>
</evidence>
<feature type="domain" description="HTH tetR-type" evidence="6">
    <location>
        <begin position="35"/>
        <end position="96"/>
    </location>
</feature>
<gene>
    <name evidence="7" type="ORF">GCM10012280_00810</name>
</gene>
<dbReference type="AlphaFoldDB" id="A0A918DS71"/>
<dbReference type="SUPFAM" id="SSF46689">
    <property type="entry name" value="Homeodomain-like"/>
    <property type="match status" value="1"/>
</dbReference>
<evidence type="ECO:0000256" key="5">
    <source>
        <dbReference type="SAM" id="MobiDB-lite"/>
    </source>
</evidence>
<sequence length="219" mass="24073">MKGGTVTVRDTPTGWNSEPAGAEPRGRPRGRPRSEAVEQAILEGVLRLLEGGGTLSSLTVEGIAKAAGVGKATIYRRWPGKEALLLDALATLDNDPLPETGSGSVRDDLVRLIEFVRQRGVSKRESELLRLVTSEVMCHPDLSQQYHDRFIAPRREALRQVLVRGIDSGELRDDIDLELLGDLFAGPMLMRTVLHQWAALPEDLPERIVDAVLDGVRKK</sequence>
<dbReference type="InterPro" id="IPR036271">
    <property type="entry name" value="Tet_transcr_reg_TetR-rel_C_sf"/>
</dbReference>
<reference evidence="7" key="2">
    <citation type="submission" date="2020-09" db="EMBL/GenBank/DDBJ databases">
        <authorList>
            <person name="Sun Q."/>
            <person name="Zhou Y."/>
        </authorList>
    </citation>
    <scope>NUCLEOTIDE SEQUENCE</scope>
    <source>
        <strain evidence="7">CGMCC 4.7201</strain>
    </source>
</reference>
<evidence type="ECO:0000256" key="1">
    <source>
        <dbReference type="ARBA" id="ARBA00023015"/>
    </source>
</evidence>
<reference evidence="7" key="1">
    <citation type="journal article" date="2014" name="Int. J. Syst. Evol. Microbiol.">
        <title>Complete genome sequence of Corynebacterium casei LMG S-19264T (=DSM 44701T), isolated from a smear-ripened cheese.</title>
        <authorList>
            <consortium name="US DOE Joint Genome Institute (JGI-PGF)"/>
            <person name="Walter F."/>
            <person name="Albersmeier A."/>
            <person name="Kalinowski J."/>
            <person name="Ruckert C."/>
        </authorList>
    </citation>
    <scope>NUCLEOTIDE SEQUENCE</scope>
    <source>
        <strain evidence="7">CGMCC 4.7201</strain>
    </source>
</reference>
<evidence type="ECO:0000313" key="7">
    <source>
        <dbReference type="EMBL" id="GGO79994.1"/>
    </source>
</evidence>
<dbReference type="GO" id="GO:0003700">
    <property type="term" value="F:DNA-binding transcription factor activity"/>
    <property type="evidence" value="ECO:0007669"/>
    <property type="project" value="TreeGrafter"/>
</dbReference>
<evidence type="ECO:0000256" key="4">
    <source>
        <dbReference type="PROSITE-ProRule" id="PRU00335"/>
    </source>
</evidence>
<evidence type="ECO:0000256" key="3">
    <source>
        <dbReference type="ARBA" id="ARBA00023163"/>
    </source>
</evidence>
<keyword evidence="1" id="KW-0805">Transcription regulation</keyword>
<proteinExistence type="predicted"/>
<dbReference type="Pfam" id="PF00440">
    <property type="entry name" value="TetR_N"/>
    <property type="match status" value="1"/>
</dbReference>
<dbReference type="Gene3D" id="1.10.357.10">
    <property type="entry name" value="Tetracycline Repressor, domain 2"/>
    <property type="match status" value="1"/>
</dbReference>
<evidence type="ECO:0000259" key="6">
    <source>
        <dbReference type="PROSITE" id="PS50977"/>
    </source>
</evidence>
<accession>A0A918DS71</accession>
<dbReference type="InterPro" id="IPR009057">
    <property type="entry name" value="Homeodomain-like_sf"/>
</dbReference>
<dbReference type="GO" id="GO:0000976">
    <property type="term" value="F:transcription cis-regulatory region binding"/>
    <property type="evidence" value="ECO:0007669"/>
    <property type="project" value="TreeGrafter"/>
</dbReference>